<dbReference type="PANTHER" id="PTHR42052:SF1">
    <property type="entry name" value="ABM DOMAIN-CONTAINING PROTEIN"/>
    <property type="match status" value="1"/>
</dbReference>
<reference evidence="1 2" key="1">
    <citation type="journal article" date="2025" name="Microbiol. Resour. Announc.">
        <title>Draft genome sequences for Neonectria magnoliae and Neonectria punicea, canker pathogens of Liriodendron tulipifera and Acer saccharum in West Virginia.</title>
        <authorList>
            <person name="Petronek H.M."/>
            <person name="Kasson M.T."/>
            <person name="Metheny A.M."/>
            <person name="Stauder C.M."/>
            <person name="Lovett B."/>
            <person name="Lynch S.C."/>
            <person name="Garnas J.R."/>
            <person name="Kasson L.R."/>
            <person name="Stajich J.E."/>
        </authorList>
    </citation>
    <scope>NUCLEOTIDE SEQUENCE [LARGE SCALE GENOMIC DNA]</scope>
    <source>
        <strain evidence="1 2">NRRL 64651</strain>
    </source>
</reference>
<evidence type="ECO:0008006" key="3">
    <source>
        <dbReference type="Google" id="ProtNLM"/>
    </source>
</evidence>
<comment type="caution">
    <text evidence="1">The sequence shown here is derived from an EMBL/GenBank/DDBJ whole genome shotgun (WGS) entry which is preliminary data.</text>
</comment>
<name>A0ABR1IFE4_9HYPO</name>
<evidence type="ECO:0000313" key="2">
    <source>
        <dbReference type="Proteomes" id="UP001498421"/>
    </source>
</evidence>
<protein>
    <recommendedName>
        <fullName evidence="3">ABM domain-containing protein</fullName>
    </recommendedName>
</protein>
<accession>A0ABR1IFE4</accession>
<dbReference type="EMBL" id="JAZAVK010000005">
    <property type="protein sequence ID" value="KAK7432360.1"/>
    <property type="molecule type" value="Genomic_DNA"/>
</dbReference>
<dbReference type="PANTHER" id="PTHR42052">
    <property type="entry name" value="ABM DOMAIN-CONTAINING PROTEIN"/>
    <property type="match status" value="1"/>
</dbReference>
<evidence type="ECO:0000313" key="1">
    <source>
        <dbReference type="EMBL" id="KAK7432360.1"/>
    </source>
</evidence>
<sequence length="212" mass="24320">MPVTEFALIQLKPGYSKSEFIEILRKGLETQNQWVREHQPHLLKDKPYDKLSAFYVQNSDAPCLLINATWDSPEGHGEWLQSPKNKAVFADLTEYVTDVSNSVVVFHMEPTAESEAELRGDIFAEECPFSVCRISVNASQKESVLEKYRSIEAQARVAKPSSRVWAGWRIEKDSDVEELVIFWNQGVLDTQLDELLNTPEAEHELRHFQNVE</sequence>
<keyword evidence="2" id="KW-1185">Reference proteome</keyword>
<organism evidence="1 2">
    <name type="scientific">Neonectria magnoliae</name>
    <dbReference type="NCBI Taxonomy" id="2732573"/>
    <lineage>
        <taxon>Eukaryota</taxon>
        <taxon>Fungi</taxon>
        <taxon>Dikarya</taxon>
        <taxon>Ascomycota</taxon>
        <taxon>Pezizomycotina</taxon>
        <taxon>Sordariomycetes</taxon>
        <taxon>Hypocreomycetidae</taxon>
        <taxon>Hypocreales</taxon>
        <taxon>Nectriaceae</taxon>
        <taxon>Neonectria</taxon>
    </lineage>
</organism>
<gene>
    <name evidence="1" type="ORF">QQZ08_000922</name>
</gene>
<dbReference type="Proteomes" id="UP001498421">
    <property type="component" value="Unassembled WGS sequence"/>
</dbReference>
<proteinExistence type="predicted"/>